<dbReference type="InterPro" id="IPR001466">
    <property type="entry name" value="Beta-lactam-related"/>
</dbReference>
<dbReference type="SUPFAM" id="SSF56601">
    <property type="entry name" value="beta-lactamase/transpeptidase-like"/>
    <property type="match status" value="1"/>
</dbReference>
<dbReference type="Proteomes" id="UP000214355">
    <property type="component" value="Chromosome I"/>
</dbReference>
<name>A0A1H2LAM9_9ACTO</name>
<proteinExistence type="predicted"/>
<evidence type="ECO:0000313" key="2">
    <source>
        <dbReference type="EMBL" id="SDU77969.1"/>
    </source>
</evidence>
<dbReference type="STRING" id="131112.SAMN04489737_0262"/>
<dbReference type="PANTHER" id="PTHR43283:SF15">
    <property type="entry name" value="CONSERVED PROTEIN"/>
    <property type="match status" value="1"/>
</dbReference>
<gene>
    <name evidence="2" type="ORF">SAMN04489737_0262</name>
</gene>
<dbReference type="PANTHER" id="PTHR43283">
    <property type="entry name" value="BETA-LACTAMASE-RELATED"/>
    <property type="match status" value="1"/>
</dbReference>
<organism evidence="2 3">
    <name type="scientific">Arcanobacterium phocae</name>
    <dbReference type="NCBI Taxonomy" id="131112"/>
    <lineage>
        <taxon>Bacteria</taxon>
        <taxon>Bacillati</taxon>
        <taxon>Actinomycetota</taxon>
        <taxon>Actinomycetes</taxon>
        <taxon>Actinomycetales</taxon>
        <taxon>Actinomycetaceae</taxon>
        <taxon>Arcanobacterium</taxon>
    </lineage>
</organism>
<dbReference type="EMBL" id="LT629804">
    <property type="protein sequence ID" value="SDU77969.1"/>
    <property type="molecule type" value="Genomic_DNA"/>
</dbReference>
<dbReference type="Pfam" id="PF00144">
    <property type="entry name" value="Beta-lactamase"/>
    <property type="match status" value="1"/>
</dbReference>
<protein>
    <submittedName>
        <fullName evidence="2">CubicO group peptidase, beta-lactamase class C family</fullName>
    </submittedName>
</protein>
<accession>A0A1H2LAM9</accession>
<keyword evidence="3" id="KW-1185">Reference proteome</keyword>
<dbReference type="GeneID" id="65344020"/>
<reference evidence="3" key="1">
    <citation type="submission" date="2016-10" db="EMBL/GenBank/DDBJ databases">
        <authorList>
            <person name="Varghese N."/>
            <person name="Submissions S."/>
        </authorList>
    </citation>
    <scope>NUCLEOTIDE SEQUENCE [LARGE SCALE GENOMIC DNA]</scope>
    <source>
        <strain evidence="3">DSM 10002</strain>
    </source>
</reference>
<dbReference type="OrthoDB" id="3336932at2"/>
<evidence type="ECO:0000313" key="3">
    <source>
        <dbReference type="Proteomes" id="UP000214355"/>
    </source>
</evidence>
<dbReference type="InterPro" id="IPR012338">
    <property type="entry name" value="Beta-lactam/transpept-like"/>
</dbReference>
<feature type="domain" description="Beta-lactamase-related" evidence="1">
    <location>
        <begin position="35"/>
        <end position="262"/>
    </location>
</feature>
<dbReference type="RefSeq" id="WP_091278955.1">
    <property type="nucleotide sequence ID" value="NZ_LT629804.1"/>
</dbReference>
<dbReference type="InterPro" id="IPR050789">
    <property type="entry name" value="Diverse_Enzym_Activities"/>
</dbReference>
<sequence>MYEDFLPADTLAFDHSYMTLTAGPCGVEIAGIAGDPDVVYPLASVTKPIAAWSVLVAVERGLVSLDEQAGPEGSTIRHLLAHASGLPSAAGDPIAAPGTRRIYSNYGFDVLGEAVAARVGMSIQDWVRQTVLEPVRMLDASVDGSIAFSGRASLDSVARFAGELLDPQLISPELAQQAFSPQFAGIPGILPGYGRQSDNLWGLGLEIRGTKSPHWTGSDFPTTTFGHFGQSGSFVWVDPVANQAGVFLGNRMFGHEHAEVWPELTNQMRAS</sequence>
<evidence type="ECO:0000259" key="1">
    <source>
        <dbReference type="Pfam" id="PF00144"/>
    </source>
</evidence>
<dbReference type="Gene3D" id="3.40.710.10">
    <property type="entry name" value="DD-peptidase/beta-lactamase superfamily"/>
    <property type="match status" value="1"/>
</dbReference>
<dbReference type="AlphaFoldDB" id="A0A1H2LAM9"/>